<sequence length="438" mass="49514">MLDHIIDYLYDDHLSLLACALAARPFLASSQSHLFHTFHLARKGDQEYAHYKLFCQENPHLTCYIRSLSIVGTPETKIRYHPIDNPTGRFCACVLSDILSHFPRIENLTLDGIHLECMPSCETTVNPSLRPIKLKSLDLLHIYHYPVDGVPQFIRLLGLFSQLPMVHIACLSLGCTIPLEATVTKEVAKLPLHWEPRIEGLTIAWVNAEDAEFLSHFLVISGSSSTLRRLRIILPLWGDCESFMAVIRASKNLTHFYFDAAHKIGIDVSTIAEEGPLTEDVDVNPAWWRRFGLVSCVSIVTFVVSVILLETSDLYTIEPNVLAFQYMLDQISEGPRNIKTLTIYVRLVADTSYVDIISMGYDWDRLASLVRSTKTFPNLEIVNLILFAEDNTFGDEAAECLRVVYTALHTVGESNTQRKQIFELSCQQGDYDAFTNSN</sequence>
<name>A0AAW0GAF1_9APHY</name>
<accession>A0AAW0GAF1</accession>
<dbReference type="Proteomes" id="UP001385951">
    <property type="component" value="Unassembled WGS sequence"/>
</dbReference>
<protein>
    <submittedName>
        <fullName evidence="1">Uncharacterized protein</fullName>
    </submittedName>
</protein>
<gene>
    <name evidence="1" type="ORF">QCA50_008470</name>
</gene>
<dbReference type="AlphaFoldDB" id="A0AAW0GAF1"/>
<organism evidence="1 2">
    <name type="scientific">Cerrena zonata</name>
    <dbReference type="NCBI Taxonomy" id="2478898"/>
    <lineage>
        <taxon>Eukaryota</taxon>
        <taxon>Fungi</taxon>
        <taxon>Dikarya</taxon>
        <taxon>Basidiomycota</taxon>
        <taxon>Agaricomycotina</taxon>
        <taxon>Agaricomycetes</taxon>
        <taxon>Polyporales</taxon>
        <taxon>Cerrenaceae</taxon>
        <taxon>Cerrena</taxon>
    </lineage>
</organism>
<keyword evidence="2" id="KW-1185">Reference proteome</keyword>
<evidence type="ECO:0000313" key="2">
    <source>
        <dbReference type="Proteomes" id="UP001385951"/>
    </source>
</evidence>
<evidence type="ECO:0000313" key="1">
    <source>
        <dbReference type="EMBL" id="KAK7688100.1"/>
    </source>
</evidence>
<reference evidence="1 2" key="1">
    <citation type="submission" date="2022-09" db="EMBL/GenBank/DDBJ databases">
        <authorList>
            <person name="Palmer J.M."/>
        </authorList>
    </citation>
    <scope>NUCLEOTIDE SEQUENCE [LARGE SCALE GENOMIC DNA]</scope>
    <source>
        <strain evidence="1 2">DSM 7382</strain>
    </source>
</reference>
<comment type="caution">
    <text evidence="1">The sequence shown here is derived from an EMBL/GenBank/DDBJ whole genome shotgun (WGS) entry which is preliminary data.</text>
</comment>
<dbReference type="EMBL" id="JASBNA010000011">
    <property type="protein sequence ID" value="KAK7688100.1"/>
    <property type="molecule type" value="Genomic_DNA"/>
</dbReference>
<proteinExistence type="predicted"/>